<dbReference type="PIRSF" id="PIRSF001237">
    <property type="entry name" value="DHOdimr"/>
    <property type="match status" value="1"/>
</dbReference>
<dbReference type="GO" id="GO:0005737">
    <property type="term" value="C:cytoplasm"/>
    <property type="evidence" value="ECO:0007669"/>
    <property type="project" value="TreeGrafter"/>
</dbReference>
<dbReference type="GO" id="GO:0044205">
    <property type="term" value="P:'de novo' UMP biosynthetic process"/>
    <property type="evidence" value="ECO:0007669"/>
    <property type="project" value="UniProtKB-UniPathway"/>
</dbReference>
<dbReference type="PANTHER" id="PTHR43137">
    <property type="entry name" value="DIHYDROOROTASE"/>
    <property type="match status" value="1"/>
</dbReference>
<organism evidence="1 2">
    <name type="scientific">Eimeria acervulina</name>
    <name type="common">Coccidian parasite</name>
    <dbReference type="NCBI Taxonomy" id="5801"/>
    <lineage>
        <taxon>Eukaryota</taxon>
        <taxon>Sar</taxon>
        <taxon>Alveolata</taxon>
        <taxon>Apicomplexa</taxon>
        <taxon>Conoidasida</taxon>
        <taxon>Coccidia</taxon>
        <taxon>Eucoccidiorida</taxon>
        <taxon>Eimeriorina</taxon>
        <taxon>Eimeriidae</taxon>
        <taxon>Eimeria</taxon>
    </lineage>
</organism>
<proteinExistence type="predicted"/>
<evidence type="ECO:0000313" key="1">
    <source>
        <dbReference type="EMBL" id="CDI82766.1"/>
    </source>
</evidence>
<dbReference type="RefSeq" id="XP_013247965.1">
    <property type="nucleotide sequence ID" value="XM_013392511.1"/>
</dbReference>
<dbReference type="Gene3D" id="3.20.20.140">
    <property type="entry name" value="Metal-dependent hydrolases"/>
    <property type="match status" value="3"/>
</dbReference>
<dbReference type="InterPro" id="IPR004721">
    <property type="entry name" value="DHOdimr"/>
</dbReference>
<accession>U6GR86</accession>
<name>U6GR86_EIMAC</name>
<dbReference type="SUPFAM" id="SSF51556">
    <property type="entry name" value="Metallo-dependent hydrolases"/>
    <property type="match status" value="2"/>
</dbReference>
<keyword evidence="2" id="KW-1185">Reference proteome</keyword>
<dbReference type="AlphaFoldDB" id="U6GR86"/>
<dbReference type="InterPro" id="IPR032466">
    <property type="entry name" value="Metal_Hydrolase"/>
</dbReference>
<dbReference type="UniPathway" id="UPA00070">
    <property type="reaction ID" value="UER00117"/>
</dbReference>
<dbReference type="GO" id="GO:0006207">
    <property type="term" value="P:'de novo' pyrimidine nucleobase biosynthetic process"/>
    <property type="evidence" value="ECO:0007669"/>
    <property type="project" value="TreeGrafter"/>
</dbReference>
<reference evidence="1" key="1">
    <citation type="submission" date="2013-10" db="EMBL/GenBank/DDBJ databases">
        <title>Genomic analysis of the causative agents of coccidiosis in chickens.</title>
        <authorList>
            <person name="Reid A.J."/>
            <person name="Blake D."/>
            <person name="Billington K."/>
            <person name="Browne H."/>
            <person name="Dunn M."/>
            <person name="Hung S."/>
            <person name="Kawahara F."/>
            <person name="Miranda-Saavedra D."/>
            <person name="Mourier T."/>
            <person name="Nagra H."/>
            <person name="Otto T.D."/>
            <person name="Rawlings N."/>
            <person name="Sanchez A."/>
            <person name="Sanders M."/>
            <person name="Subramaniam C."/>
            <person name="Tay Y."/>
            <person name="Dear P."/>
            <person name="Doerig C."/>
            <person name="Gruber A."/>
            <person name="Parkinson J."/>
            <person name="Shirley M."/>
            <person name="Wan K.L."/>
            <person name="Berriman M."/>
            <person name="Tomley F."/>
            <person name="Pain A."/>
        </authorList>
    </citation>
    <scope>NUCLEOTIDE SEQUENCE</scope>
    <source>
        <strain evidence="1">Houghton</strain>
    </source>
</reference>
<dbReference type="OrthoDB" id="1670005at2759"/>
<dbReference type="VEuPathDB" id="ToxoDB:EAH_00006510"/>
<evidence type="ECO:0000313" key="2">
    <source>
        <dbReference type="Proteomes" id="UP000018050"/>
    </source>
</evidence>
<dbReference type="GO" id="GO:0004151">
    <property type="term" value="F:dihydroorotase activity"/>
    <property type="evidence" value="ECO:0007669"/>
    <property type="project" value="InterPro"/>
</dbReference>
<dbReference type="OMA" id="TLHHISM"/>
<dbReference type="Proteomes" id="UP000018050">
    <property type="component" value="Unassembled WGS sequence"/>
</dbReference>
<protein>
    <submittedName>
        <fullName evidence="1">Dihydroorotase protein, putative</fullName>
    </submittedName>
</protein>
<dbReference type="EMBL" id="HG672741">
    <property type="protein sequence ID" value="CDI82766.1"/>
    <property type="molecule type" value="Genomic_DNA"/>
</dbReference>
<dbReference type="GeneID" id="25268721"/>
<reference evidence="1" key="2">
    <citation type="submission" date="2013-10" db="EMBL/GenBank/DDBJ databases">
        <authorList>
            <person name="Aslett M."/>
        </authorList>
    </citation>
    <scope>NUCLEOTIDE SEQUENCE</scope>
    <source>
        <strain evidence="1">Houghton</strain>
    </source>
</reference>
<gene>
    <name evidence="1" type="ORF">EAH_00006510</name>
</gene>
<dbReference type="PANTHER" id="PTHR43137:SF1">
    <property type="entry name" value="DIHYDROOROTASE"/>
    <property type="match status" value="1"/>
</dbReference>
<sequence length="388" mass="42277">MVDKGSTSGRLVLPMGDDMHTHLRQGELMDAVVPHLRKGGCNRVLVMPNTVPPIVTCSQALEYRNELLKRDPKVNYLMTLYLCPDVDPHDLAKNAKASHVVGVKLYPRGVTTNSEAGVEVSGPSTSANVVSNLLMLGLPPDLGGERQPSRSLSQQSPWTQVCILGYLQDLTAFDGVFEALQRCGLSLHIHAESPTASALKAEEMFLPTFEQVHQRFPNLKIVFEHISTAAAVEAVKGKQNVAATITAHHLRLTTADVWGPEHLYKSSLARAEESHVLNPHNFCKPLAKCEEDRQALLSYLADIFAREGCLDKLRGFACEHAAAFFGIPKKELVEGQDCVVLERAPFAVPKVVCGVEGSGNEVVPFLSGSELLFTVNVVPFSASLQLIQ</sequence>